<evidence type="ECO:0000256" key="14">
    <source>
        <dbReference type="ARBA" id="ARBA00030676"/>
    </source>
</evidence>
<dbReference type="OrthoDB" id="206088at2759"/>
<dbReference type="InterPro" id="IPR029710">
    <property type="entry name" value="LIG4"/>
</dbReference>
<dbReference type="Gene3D" id="3.40.50.10190">
    <property type="entry name" value="BRCT domain"/>
    <property type="match status" value="2"/>
</dbReference>
<comment type="cofactor">
    <cofactor evidence="1">
        <name>Mg(2+)</name>
        <dbReference type="ChEBI" id="CHEBI:18420"/>
    </cofactor>
</comment>
<evidence type="ECO:0000313" key="20">
    <source>
        <dbReference type="Proteomes" id="UP000580250"/>
    </source>
</evidence>
<keyword evidence="4" id="KW-0436">Ligase</keyword>
<dbReference type="CDD" id="cd07903">
    <property type="entry name" value="Adenylation_DNA_ligase_IV"/>
    <property type="match status" value="1"/>
</dbReference>
<evidence type="ECO:0000259" key="17">
    <source>
        <dbReference type="PROSITE" id="PS50160"/>
    </source>
</evidence>
<feature type="coiled-coil region" evidence="16">
    <location>
        <begin position="779"/>
        <end position="859"/>
    </location>
</feature>
<evidence type="ECO:0000256" key="11">
    <source>
        <dbReference type="ARBA" id="ARBA00023172"/>
    </source>
</evidence>
<dbReference type="Gene3D" id="1.10.3260.10">
    <property type="entry name" value="DNA ligase, ATP-dependent, N-terminal domain"/>
    <property type="match status" value="1"/>
</dbReference>
<comment type="subcellular location">
    <subcellularLocation>
        <location evidence="2">Nucleus</location>
    </subcellularLocation>
</comment>
<evidence type="ECO:0000256" key="12">
    <source>
        <dbReference type="ARBA" id="ARBA00023204"/>
    </source>
</evidence>
<evidence type="ECO:0000313" key="19">
    <source>
        <dbReference type="EMBL" id="CAD2172836.1"/>
    </source>
</evidence>
<reference evidence="19 20" key="1">
    <citation type="submission" date="2020-08" db="EMBL/GenBank/DDBJ databases">
        <authorList>
            <person name="Koutsovoulos G."/>
            <person name="Danchin GJ E."/>
        </authorList>
    </citation>
    <scope>NUCLEOTIDE SEQUENCE [LARGE SCALE GENOMIC DNA]</scope>
</reference>
<keyword evidence="16" id="KW-0175">Coiled coil</keyword>
<dbReference type="InterPro" id="IPR012308">
    <property type="entry name" value="DNA_ligase_ATP-dep_N"/>
</dbReference>
<dbReference type="InterPro" id="IPR044125">
    <property type="entry name" value="Adenylation_DNA_ligase_IV"/>
</dbReference>
<dbReference type="GO" id="GO:0005524">
    <property type="term" value="F:ATP binding"/>
    <property type="evidence" value="ECO:0007669"/>
    <property type="project" value="UniProtKB-KW"/>
</dbReference>
<evidence type="ECO:0000256" key="1">
    <source>
        <dbReference type="ARBA" id="ARBA00001946"/>
    </source>
</evidence>
<dbReference type="InterPro" id="IPR036420">
    <property type="entry name" value="BRCT_dom_sf"/>
</dbReference>
<sequence>MTTSTSNQQQTVAQKILFNELCNVFQEIKSTYRATKHFVFNKFLRRWRDEMIKENVEDGFIEYRTDDTFYPALRLFVPSKDVKVREFRIKEAKLNQLVCNSIAAMPLNPVPTNYDLLVERLVNMSADRFPVNTAKLTIWEVNEFLDRIKYPNSVDIQEEAMDKLCRQCTPNELRFIFHIILGNIERYIDMSPHTLMRTFHAEADNLWKEGDSLQLICEKFADPETENSMNLTGHLLCKPFKPMLLKRLNYNKYCLAKIIRYCQRPFYLETKYDGEHLIVHKYEKINYKYFTRNGVDYTNKLGRHYELLFSKRIHKYFNEVIVDCVLDCELLIWDNNLNCFVGKNRRASDGNVYDPKYMDDDFFENNKTFERSIAVFDILYLNGKCLITEKLTLSERVELLENIFVEEDLSTIFISTKKLINKAEDFVNYYKNAMSQNEEGIVVKSLNSLYRPGSRAEKNGWFKIKPDYGIQSVLDLAVVGVRIEAGHDRNRLKSFLVAAKSCNKNGKEATTSDGKFKFKMIAGITSRLKALDFQRLRSTIGNTSELLYKRPEWIEEFDDTSKNANNYRFVFYEKIQVVEVRASGLINGKLQFPAIVGVRHDKILEEVDSVIDVANFDERLRSRPMIDEDDEHEANIILNKKRKMQQINLKSSIKLINSRETEKLRREEFQICNKLENVKVCVLNANGGYTTQQLQKILIELGAIPIANPTNNTGFLVAMNPKTLNCIANIRADKCHIVHGNWLLKCKEENKLIPWKSSDLIHFCSTSKFNLFSISDENLIEMRQNNNKINEEQQQQKLNLKRKQKEVCSTNIVPKRNLNEKAFERESEEDENDENERFYEQLAREAEEVEIEIRNQVENQLNSEDCQPVEKGNLFADYVFYLHNSLQQQQKSKIQKLIEMQNGRIVNELDSSITHVVLDKLKRGEEQSLFDFNEKQQFLCNFVSIQWINKAIEEEDRYRLPESIHEFIEC</sequence>
<feature type="domain" description="BRCT" evidence="18">
    <location>
        <begin position="870"/>
        <end position="954"/>
    </location>
</feature>
<dbReference type="Pfam" id="PF00533">
    <property type="entry name" value="BRCT"/>
    <property type="match status" value="1"/>
</dbReference>
<dbReference type="GO" id="GO:0005958">
    <property type="term" value="C:DNA-dependent protein kinase-DNA ligase 4 complex"/>
    <property type="evidence" value="ECO:0007669"/>
    <property type="project" value="TreeGrafter"/>
</dbReference>
<evidence type="ECO:0000256" key="5">
    <source>
        <dbReference type="ARBA" id="ARBA00022723"/>
    </source>
</evidence>
<dbReference type="PANTHER" id="PTHR45997:SF1">
    <property type="entry name" value="DNA LIGASE 4"/>
    <property type="match status" value="1"/>
</dbReference>
<dbReference type="InterPro" id="IPR036599">
    <property type="entry name" value="DNA_ligase_N_sf"/>
</dbReference>
<gene>
    <name evidence="19" type="ORF">MENT_LOCUS24407</name>
</gene>
<organism evidence="19 20">
    <name type="scientific">Meloidogyne enterolobii</name>
    <name type="common">Root-knot nematode worm</name>
    <name type="synonym">Meloidogyne mayaguensis</name>
    <dbReference type="NCBI Taxonomy" id="390850"/>
    <lineage>
        <taxon>Eukaryota</taxon>
        <taxon>Metazoa</taxon>
        <taxon>Ecdysozoa</taxon>
        <taxon>Nematoda</taxon>
        <taxon>Chromadorea</taxon>
        <taxon>Rhabditida</taxon>
        <taxon>Tylenchina</taxon>
        <taxon>Tylenchomorpha</taxon>
        <taxon>Tylenchoidea</taxon>
        <taxon>Meloidogynidae</taxon>
        <taxon>Meloidogyninae</taxon>
        <taxon>Meloidogyne</taxon>
    </lineage>
</organism>
<evidence type="ECO:0000256" key="7">
    <source>
        <dbReference type="ARBA" id="ARBA00022741"/>
    </source>
</evidence>
<keyword evidence="8" id="KW-0227">DNA damage</keyword>
<keyword evidence="12" id="KW-0234">DNA repair</keyword>
<dbReference type="GO" id="GO:0006297">
    <property type="term" value="P:nucleotide-excision repair, DNA gap filling"/>
    <property type="evidence" value="ECO:0007669"/>
    <property type="project" value="TreeGrafter"/>
</dbReference>
<dbReference type="InterPro" id="IPR001357">
    <property type="entry name" value="BRCT_dom"/>
</dbReference>
<keyword evidence="7" id="KW-0547">Nucleotide-binding</keyword>
<dbReference type="PANTHER" id="PTHR45997">
    <property type="entry name" value="DNA LIGASE 4"/>
    <property type="match status" value="1"/>
</dbReference>
<evidence type="ECO:0000256" key="4">
    <source>
        <dbReference type="ARBA" id="ARBA00022598"/>
    </source>
</evidence>
<proteinExistence type="inferred from homology"/>
<evidence type="ECO:0000256" key="6">
    <source>
        <dbReference type="ARBA" id="ARBA00022737"/>
    </source>
</evidence>
<dbReference type="GO" id="GO:0046872">
    <property type="term" value="F:metal ion binding"/>
    <property type="evidence" value="ECO:0007669"/>
    <property type="project" value="UniProtKB-KW"/>
</dbReference>
<evidence type="ECO:0000256" key="15">
    <source>
        <dbReference type="ARBA" id="ARBA00031942"/>
    </source>
</evidence>
<dbReference type="GO" id="GO:0032807">
    <property type="term" value="C:DNA ligase IV complex"/>
    <property type="evidence" value="ECO:0007669"/>
    <property type="project" value="TreeGrafter"/>
</dbReference>
<evidence type="ECO:0000256" key="16">
    <source>
        <dbReference type="SAM" id="Coils"/>
    </source>
</evidence>
<dbReference type="Gene3D" id="2.40.50.140">
    <property type="entry name" value="Nucleic acid-binding proteins"/>
    <property type="match status" value="1"/>
</dbReference>
<evidence type="ECO:0000256" key="13">
    <source>
        <dbReference type="ARBA" id="ARBA00023242"/>
    </source>
</evidence>
<dbReference type="SUPFAM" id="SSF56091">
    <property type="entry name" value="DNA ligase/mRNA capping enzyme, catalytic domain"/>
    <property type="match status" value="1"/>
</dbReference>
<keyword evidence="6" id="KW-0677">Repeat</keyword>
<dbReference type="SUPFAM" id="SSF50249">
    <property type="entry name" value="Nucleic acid-binding proteins"/>
    <property type="match status" value="1"/>
</dbReference>
<name>A0A6V7VCW2_MELEN</name>
<feature type="domain" description="ATP-dependent DNA ligase family profile" evidence="17">
    <location>
        <begin position="364"/>
        <end position="501"/>
    </location>
</feature>
<dbReference type="GO" id="GO:0006303">
    <property type="term" value="P:double-strand break repair via nonhomologous end joining"/>
    <property type="evidence" value="ECO:0007669"/>
    <property type="project" value="TreeGrafter"/>
</dbReference>
<dbReference type="SUPFAM" id="SSF52113">
    <property type="entry name" value="BRCT domain"/>
    <property type="match status" value="2"/>
</dbReference>
<dbReference type="SMART" id="SM00292">
    <property type="entry name" value="BRCT"/>
    <property type="match status" value="2"/>
</dbReference>
<evidence type="ECO:0000256" key="10">
    <source>
        <dbReference type="ARBA" id="ARBA00022842"/>
    </source>
</evidence>
<dbReference type="GO" id="GO:0003910">
    <property type="term" value="F:DNA ligase (ATP) activity"/>
    <property type="evidence" value="ECO:0007669"/>
    <property type="project" value="InterPro"/>
</dbReference>
<dbReference type="Proteomes" id="UP000580250">
    <property type="component" value="Unassembled WGS sequence"/>
</dbReference>
<evidence type="ECO:0000256" key="3">
    <source>
        <dbReference type="ARBA" id="ARBA00007572"/>
    </source>
</evidence>
<keyword evidence="13" id="KW-0539">Nucleus</keyword>
<evidence type="ECO:0000259" key="18">
    <source>
        <dbReference type="PROSITE" id="PS50172"/>
    </source>
</evidence>
<keyword evidence="5" id="KW-0479">Metal-binding</keyword>
<evidence type="ECO:0000256" key="2">
    <source>
        <dbReference type="ARBA" id="ARBA00004123"/>
    </source>
</evidence>
<evidence type="ECO:0000256" key="9">
    <source>
        <dbReference type="ARBA" id="ARBA00022840"/>
    </source>
</evidence>
<dbReference type="InterPro" id="IPR012310">
    <property type="entry name" value="DNA_ligase_ATP-dep_cent"/>
</dbReference>
<comment type="caution">
    <text evidence="19">The sequence shown here is derived from an EMBL/GenBank/DDBJ whole genome shotgun (WGS) entry which is preliminary data.</text>
</comment>
<dbReference type="EMBL" id="CAJEWN010000207">
    <property type="protein sequence ID" value="CAD2172836.1"/>
    <property type="molecule type" value="Genomic_DNA"/>
</dbReference>
<protein>
    <recommendedName>
        <fullName evidence="15">DNA ligase IV</fullName>
    </recommendedName>
    <alternativeName>
        <fullName evidence="14">Polydeoxyribonucleotide synthase [ATP] 4</fullName>
    </alternativeName>
</protein>
<comment type="similarity">
    <text evidence="3">Belongs to the ATP-dependent DNA ligase family.</text>
</comment>
<evidence type="ECO:0000256" key="8">
    <source>
        <dbReference type="ARBA" id="ARBA00022763"/>
    </source>
</evidence>
<accession>A0A6V7VCW2</accession>
<dbReference type="Pfam" id="PF01068">
    <property type="entry name" value="DNA_ligase_A_M"/>
    <property type="match status" value="1"/>
</dbReference>
<keyword evidence="10" id="KW-0460">Magnesium</keyword>
<keyword evidence="9" id="KW-0067">ATP-binding</keyword>
<keyword evidence="11" id="KW-0233">DNA recombination</keyword>
<dbReference type="GO" id="GO:0006310">
    <property type="term" value="P:DNA recombination"/>
    <property type="evidence" value="ECO:0007669"/>
    <property type="project" value="UniProtKB-KW"/>
</dbReference>
<dbReference type="PROSITE" id="PS50172">
    <property type="entry name" value="BRCT"/>
    <property type="match status" value="2"/>
</dbReference>
<dbReference type="GO" id="GO:0003677">
    <property type="term" value="F:DNA binding"/>
    <property type="evidence" value="ECO:0007669"/>
    <property type="project" value="InterPro"/>
</dbReference>
<dbReference type="InterPro" id="IPR012340">
    <property type="entry name" value="NA-bd_OB-fold"/>
</dbReference>
<dbReference type="Pfam" id="PF04675">
    <property type="entry name" value="DNA_ligase_A_N"/>
    <property type="match status" value="1"/>
</dbReference>
<dbReference type="PROSITE" id="PS50160">
    <property type="entry name" value="DNA_LIGASE_A3"/>
    <property type="match status" value="1"/>
</dbReference>
<feature type="domain" description="BRCT" evidence="18">
    <location>
        <begin position="670"/>
        <end position="760"/>
    </location>
</feature>
<dbReference type="Gene3D" id="3.30.470.30">
    <property type="entry name" value="DNA ligase/mRNA capping enzyme"/>
    <property type="match status" value="1"/>
</dbReference>
<dbReference type="AlphaFoldDB" id="A0A6V7VCW2"/>